<evidence type="ECO:0000313" key="1">
    <source>
        <dbReference type="EMBL" id="CAI8737912.1"/>
    </source>
</evidence>
<dbReference type="EMBL" id="OX458333">
    <property type="protein sequence ID" value="CAI8737912.1"/>
    <property type="molecule type" value="Genomic_DNA"/>
</dbReference>
<proteinExistence type="predicted"/>
<evidence type="ECO:0000313" key="2">
    <source>
        <dbReference type="Proteomes" id="UP001162030"/>
    </source>
</evidence>
<sequence>MLLNDGKYWKTFVDGRNLTDEHYAASVFVTGVAKGQDIAQFNPGAMHMVFAGFEYRY</sequence>
<dbReference type="Proteomes" id="UP001162030">
    <property type="component" value="Chromosome"/>
</dbReference>
<name>A0ABM9HWS2_9GAMM</name>
<protein>
    <recommendedName>
        <fullName evidence="3">TonB-dependent receptor</fullName>
    </recommendedName>
</protein>
<keyword evidence="2" id="KW-1185">Reference proteome</keyword>
<organism evidence="1 2">
    <name type="scientific">Methylocaldum szegediense</name>
    <dbReference type="NCBI Taxonomy" id="73780"/>
    <lineage>
        <taxon>Bacteria</taxon>
        <taxon>Pseudomonadati</taxon>
        <taxon>Pseudomonadota</taxon>
        <taxon>Gammaproteobacteria</taxon>
        <taxon>Methylococcales</taxon>
        <taxon>Methylococcaceae</taxon>
        <taxon>Methylocaldum</taxon>
    </lineage>
</organism>
<dbReference type="RefSeq" id="WP_156912779.1">
    <property type="nucleotide sequence ID" value="NZ_OX458333.1"/>
</dbReference>
<evidence type="ECO:0008006" key="3">
    <source>
        <dbReference type="Google" id="ProtNLM"/>
    </source>
</evidence>
<gene>
    <name evidence="1" type="ORF">MSZNOR_0408</name>
</gene>
<accession>A0ABM9HWS2</accession>
<reference evidence="1 2" key="1">
    <citation type="submission" date="2023-03" db="EMBL/GenBank/DDBJ databases">
        <authorList>
            <person name="Pearce D."/>
        </authorList>
    </citation>
    <scope>NUCLEOTIDE SEQUENCE [LARGE SCALE GENOMIC DNA]</scope>
    <source>
        <strain evidence="1">Msz</strain>
    </source>
</reference>